<dbReference type="EMBL" id="AP022586">
    <property type="protein sequence ID" value="BBY17697.1"/>
    <property type="molecule type" value="Genomic_DNA"/>
</dbReference>
<gene>
    <name evidence="2" type="ORF">MLIT_32890</name>
</gene>
<feature type="region of interest" description="Disordered" evidence="1">
    <location>
        <begin position="1145"/>
        <end position="1167"/>
    </location>
</feature>
<sequence length="1528" mass="161781">MAPPIAPPPELWSTLDPAVPIALMPIRLETRYCTRRSDGAEAPAGVLRIRIYPDDISVTTDRESVSTSEIQAGAQFWADHAAALDAHPDDPAAAAYAARTVWEVLTRRVGVERAYPVAALCRHGAPDPVDAGTPRPRAHLMPDAWVITGYLGSEPAFTHHVVCSAGESLAAGPGAEDGRNALDPGDPHIIPSDDESRWLTDFSRALDLGMAAEIDLDGLPRVAAEGVDTLVVVGVREPVAGRGPAEEALALTRLLDTHADATELSLIAQGTPTNNLSERASGFAAATDPFAGYDRLFAVGVGGAAEPEISALRGGSSDGASLESALGLADRSLASIAGYHGCEQRHSRAMALALFPVTLGEAIAVLTRPSDGEYGMEFDEIAAFLDQVDAVMPFAREHFASYVRGRGPLPTVRVGRQPYGILPVLAGARYATAGDEPAYSQRLRALLDRLRPWWLRASGNVPNLVTSPRAGVSVSDLTAQILTQAPVPHRGGYAGREFLGRVMHLVDKAASLKTLPAVPVSTLAEYALRQQAEIVEEVRVDVIKSIMAESVSADDIGFAVTGSLLEDMLSRSGGAPEPMGRPIATADAREYLRQLAGSGVPAEIDDRPEDLLYLLLEHALALSKELDVRTRFAHVDHAFVGEAFASLLGSVGQVEADPASTVGARKKQLAALTVAEGLTADLRPTLLARPEFTEQRVDELMGMSITDALEQDDFRVVVYKPKTRPNNFAGTQEAVGVLADADLQPRDLTRLTGEVLDCCASRLDAWYTSLATQRLATLRASRPTGIQLGCWGVLVDVRRSHTNNVAAPALWENAAVTDGELRLPAQPVGYVHAPSLDQARTAGVLRSGELSHRDTGSSLASIDLTSKQVRVGTQLLDGVANGQSLGALLGYQLERELGDHGSHTIVTTLRARYPHRHVADAAAGSDAVTAAAVVDGLAVHEHHDEVIALPGVSGDAVCLKALDNLARSVEAVSDLLVAEGVHALTTGHSDTAGALFSAVATGSRPPDPAVTHEPRSGITITHKVVVGLTSEPPLAGWNVEAARARLAPHAERWAQSVIGPATDWVLSEAPGGPTVRLADLGVCALDVCVEAEASSPVFADRLRAAAGLSADDAMPFGHTYDRLVALAQAAGEVLAKSRPATAVDLTAPPEADPVSTPVAPEPPLPTDEDSHPVVAALGTLLEQVSAAVARVIEAAETATEDTRVAADEMRVFTTLGIPGAQFRAEQVTIYDAVSVAQTAAASLRDVAALLPRGGADDAPMAWEQRLAALRREDNRFDVLVEVTRRIAGRAVVPTLAVAHTLSAASVPAAPHDVRRWLTRLGRVRPNIAAYEDLRLFVAQPAPLSVSQLPFVPDEGWLGGALPAAGDPPPGQKRNELRRWRRPSGPRAHLVVAAPDQVLQAQRMHALVVDEVGEVLPSPTVTTGLAVHYDAPNARAPQSILLATPADPDEVWTHRMLTEMITDTLVMSRMRGVTLDELAPTGAAEFFPLTYVRQELSGVKPLEPRPNAFADIARARAIGVDALRIHAEL</sequence>
<evidence type="ECO:0000313" key="2">
    <source>
        <dbReference type="EMBL" id="BBY17697.1"/>
    </source>
</evidence>
<feature type="region of interest" description="Disordered" evidence="1">
    <location>
        <begin position="172"/>
        <end position="194"/>
    </location>
</feature>
<dbReference type="RefSeq" id="WP_163687625.1">
    <property type="nucleotide sequence ID" value="NZ_AP022586.1"/>
</dbReference>
<dbReference type="Proteomes" id="UP000466607">
    <property type="component" value="Chromosome"/>
</dbReference>
<evidence type="ECO:0000256" key="1">
    <source>
        <dbReference type="SAM" id="MobiDB-lite"/>
    </source>
</evidence>
<proteinExistence type="predicted"/>
<keyword evidence="3" id="KW-1185">Reference proteome</keyword>
<protein>
    <submittedName>
        <fullName evidence="2">Uncharacterized protein</fullName>
    </submittedName>
</protein>
<accession>A0AAD1MVS5</accession>
<name>A0AAD1MVS5_9MYCO</name>
<organism evidence="2 3">
    <name type="scientific">Mycolicibacterium litorale</name>
    <dbReference type="NCBI Taxonomy" id="758802"/>
    <lineage>
        <taxon>Bacteria</taxon>
        <taxon>Bacillati</taxon>
        <taxon>Actinomycetota</taxon>
        <taxon>Actinomycetes</taxon>
        <taxon>Mycobacteriales</taxon>
        <taxon>Mycobacteriaceae</taxon>
        <taxon>Mycolicibacterium</taxon>
    </lineage>
</organism>
<reference evidence="2 3" key="1">
    <citation type="journal article" date="2019" name="Emerg. Microbes Infect.">
        <title>Comprehensive subspecies identification of 175 nontuberculous mycobacteria species based on 7547 genomic profiles.</title>
        <authorList>
            <person name="Matsumoto Y."/>
            <person name="Kinjo T."/>
            <person name="Motooka D."/>
            <person name="Nabeya D."/>
            <person name="Jung N."/>
            <person name="Uechi K."/>
            <person name="Horii T."/>
            <person name="Iida T."/>
            <person name="Fujita J."/>
            <person name="Nakamura S."/>
        </authorList>
    </citation>
    <scope>NUCLEOTIDE SEQUENCE [LARGE SCALE GENOMIC DNA]</scope>
    <source>
        <strain evidence="2 3">JCM 17423</strain>
    </source>
</reference>
<evidence type="ECO:0000313" key="3">
    <source>
        <dbReference type="Proteomes" id="UP000466607"/>
    </source>
</evidence>